<name>A0A2W7SPY2_9BACT</name>
<evidence type="ECO:0000313" key="3">
    <source>
        <dbReference type="Proteomes" id="UP000249115"/>
    </source>
</evidence>
<protein>
    <recommendedName>
        <fullName evidence="5">Carbon-nitrogen hydrolase</fullName>
    </recommendedName>
</protein>
<dbReference type="AlphaFoldDB" id="A0A2W7SPY2"/>
<evidence type="ECO:0000313" key="2">
    <source>
        <dbReference type="EMBL" id="TXD76300.1"/>
    </source>
</evidence>
<reference evidence="1 3" key="1">
    <citation type="submission" date="2018-06" db="EMBL/GenBank/DDBJ databases">
        <title>Genomic Encyclopedia of Archaeal and Bacterial Type Strains, Phase II (KMG-II): from individual species to whole genera.</title>
        <authorList>
            <person name="Goeker M."/>
        </authorList>
    </citation>
    <scope>NUCLEOTIDE SEQUENCE [LARGE SCALE GENOMIC DNA]</scope>
    <source>
        <strain evidence="1 3">DSM 22686</strain>
    </source>
</reference>
<evidence type="ECO:0000313" key="1">
    <source>
        <dbReference type="EMBL" id="PZX52752.1"/>
    </source>
</evidence>
<evidence type="ECO:0000313" key="4">
    <source>
        <dbReference type="Proteomes" id="UP000321927"/>
    </source>
</evidence>
<evidence type="ECO:0008006" key="5">
    <source>
        <dbReference type="Google" id="ProtNLM"/>
    </source>
</evidence>
<dbReference type="InterPro" id="IPR036526">
    <property type="entry name" value="C-N_Hydrolase_sf"/>
</dbReference>
<dbReference type="Gene3D" id="3.60.110.10">
    <property type="entry name" value="Carbon-nitrogen hydrolase"/>
    <property type="match status" value="1"/>
</dbReference>
<dbReference type="GO" id="GO:0016811">
    <property type="term" value="F:hydrolase activity, acting on carbon-nitrogen (but not peptide) bonds, in linear amides"/>
    <property type="evidence" value="ECO:0007669"/>
    <property type="project" value="TreeGrafter"/>
</dbReference>
<dbReference type="OrthoDB" id="9811121at2"/>
<dbReference type="EMBL" id="QKZU01000014">
    <property type="protein sequence ID" value="PZX52752.1"/>
    <property type="molecule type" value="Genomic_DNA"/>
</dbReference>
<reference evidence="2 4" key="2">
    <citation type="submission" date="2019-08" db="EMBL/GenBank/DDBJ databases">
        <title>Genome of Algoriphagus ratkowskyi IC026.</title>
        <authorList>
            <person name="Bowman J.P."/>
        </authorList>
    </citation>
    <scope>NUCLEOTIDE SEQUENCE [LARGE SCALE GENOMIC DNA]</scope>
    <source>
        <strain evidence="2 4">IC026</strain>
    </source>
</reference>
<proteinExistence type="predicted"/>
<sequence>MIRKFITLLILAVFIWLIWSFSGRNTPLPESESHISVIEEINPSDTLSRNIIGIQPYMDVSDYFNQANFKFKIRQYLVAARDKDLIKKNTLVVYPEYIGTWLFLLEEKHNLAEKETINDVISTIIYSNAFDYFLGYLKTGKEENKEMSSIFRMKAKKMLQAYYETFSELSIETNSYIAAGSIILPEPSVVEGKIYLKLNGPLYNASFLFGPDGKVIGEPILKAFPNGNELPYTVAADTNLAPVFELPFGKTAILLSDDSWHEEAYINANKDSAEIIIVSSFSSGDYSMTSKRSGFDRKVNPLKFETGEIGEVKNQEAWEKYGLPSQIKNTKATVGMSVFFRGDLWNLNSIGQPIALLNNKTLSVTSTGKAGIWSLNF</sequence>
<dbReference type="Proteomes" id="UP000249115">
    <property type="component" value="Unassembled WGS sequence"/>
</dbReference>
<gene>
    <name evidence="2" type="ORF">ESW18_17125</name>
    <name evidence="1" type="ORF">LV84_03362</name>
</gene>
<dbReference type="InterPro" id="IPR050345">
    <property type="entry name" value="Aliph_Amidase/BUP"/>
</dbReference>
<dbReference type="SUPFAM" id="SSF56317">
    <property type="entry name" value="Carbon-nitrogen hydrolase"/>
    <property type="match status" value="1"/>
</dbReference>
<dbReference type="PANTHER" id="PTHR43674:SF13">
    <property type="entry name" value="CN HYDROLASE DOMAIN-CONTAINING PROTEIN"/>
    <property type="match status" value="1"/>
</dbReference>
<accession>A0A2W7SPY2</accession>
<comment type="caution">
    <text evidence="1">The sequence shown here is derived from an EMBL/GenBank/DDBJ whole genome shotgun (WGS) entry which is preliminary data.</text>
</comment>
<organism evidence="1 3">
    <name type="scientific">Algoriphagus ratkowskyi</name>
    <dbReference type="NCBI Taxonomy" id="57028"/>
    <lineage>
        <taxon>Bacteria</taxon>
        <taxon>Pseudomonadati</taxon>
        <taxon>Bacteroidota</taxon>
        <taxon>Cytophagia</taxon>
        <taxon>Cytophagales</taxon>
        <taxon>Cyclobacteriaceae</taxon>
        <taxon>Algoriphagus</taxon>
    </lineage>
</organism>
<dbReference type="EMBL" id="VORV01000013">
    <property type="protein sequence ID" value="TXD76300.1"/>
    <property type="molecule type" value="Genomic_DNA"/>
</dbReference>
<dbReference type="RefSeq" id="WP_086502636.1">
    <property type="nucleotide sequence ID" value="NZ_MSSV01000018.1"/>
</dbReference>
<dbReference type="Proteomes" id="UP000321927">
    <property type="component" value="Unassembled WGS sequence"/>
</dbReference>
<keyword evidence="4" id="KW-1185">Reference proteome</keyword>
<dbReference type="PANTHER" id="PTHR43674">
    <property type="entry name" value="NITRILASE C965.09-RELATED"/>
    <property type="match status" value="1"/>
</dbReference>